<dbReference type="GO" id="GO:0005886">
    <property type="term" value="C:plasma membrane"/>
    <property type="evidence" value="ECO:0007669"/>
    <property type="project" value="TreeGrafter"/>
</dbReference>
<dbReference type="EMBL" id="CAJPWZ010001789">
    <property type="protein sequence ID" value="CAG2223524.1"/>
    <property type="molecule type" value="Genomic_DNA"/>
</dbReference>
<dbReference type="Gene3D" id="3.40.50.10140">
    <property type="entry name" value="Toll/interleukin-1 receptor homology (TIR) domain"/>
    <property type="match status" value="1"/>
</dbReference>
<feature type="chain" id="PRO_5035860238" description="TIR domain-containing protein" evidence="8">
    <location>
        <begin position="21"/>
        <end position="829"/>
    </location>
</feature>
<keyword evidence="5 7" id="KW-1133">Transmembrane helix</keyword>
<keyword evidence="6 7" id="KW-0472">Membrane</keyword>
<evidence type="ECO:0000256" key="3">
    <source>
        <dbReference type="ARBA" id="ARBA00022692"/>
    </source>
</evidence>
<dbReference type="SUPFAM" id="SSF52047">
    <property type="entry name" value="RNI-like"/>
    <property type="match status" value="1"/>
</dbReference>
<proteinExistence type="inferred from homology"/>
<protein>
    <recommendedName>
        <fullName evidence="9">TIR domain-containing protein</fullName>
    </recommendedName>
</protein>
<evidence type="ECO:0000256" key="7">
    <source>
        <dbReference type="SAM" id="Phobius"/>
    </source>
</evidence>
<evidence type="ECO:0000256" key="5">
    <source>
        <dbReference type="ARBA" id="ARBA00022989"/>
    </source>
</evidence>
<dbReference type="InterPro" id="IPR032675">
    <property type="entry name" value="LRR_dom_sf"/>
</dbReference>
<feature type="domain" description="TIR" evidence="9">
    <location>
        <begin position="689"/>
        <end position="827"/>
    </location>
</feature>
<comment type="subcellular location">
    <subcellularLocation>
        <location evidence="1">Membrane</location>
        <topology evidence="1">Single-pass membrane protein</topology>
    </subcellularLocation>
</comment>
<comment type="similarity">
    <text evidence="2">Belongs to the Toll-like receptor family.</text>
</comment>
<evidence type="ECO:0000313" key="10">
    <source>
        <dbReference type="EMBL" id="CAG2223524.1"/>
    </source>
</evidence>
<accession>A0A8S3SRF8</accession>
<evidence type="ECO:0000259" key="9">
    <source>
        <dbReference type="PROSITE" id="PS50104"/>
    </source>
</evidence>
<evidence type="ECO:0000256" key="4">
    <source>
        <dbReference type="ARBA" id="ARBA00022729"/>
    </source>
</evidence>
<feature type="signal peptide" evidence="8">
    <location>
        <begin position="1"/>
        <end position="20"/>
    </location>
</feature>
<comment type="caution">
    <text evidence="10">The sequence shown here is derived from an EMBL/GenBank/DDBJ whole genome shotgun (WGS) entry which is preliminary data.</text>
</comment>
<name>A0A8S3SRF8_MYTED</name>
<dbReference type="Pfam" id="PF01582">
    <property type="entry name" value="TIR"/>
    <property type="match status" value="1"/>
</dbReference>
<dbReference type="OrthoDB" id="1574204at2759"/>
<dbReference type="InterPro" id="IPR001611">
    <property type="entry name" value="Leu-rich_rpt"/>
</dbReference>
<dbReference type="InterPro" id="IPR000157">
    <property type="entry name" value="TIR_dom"/>
</dbReference>
<keyword evidence="11" id="KW-1185">Reference proteome</keyword>
<dbReference type="SUPFAM" id="SSF52200">
    <property type="entry name" value="Toll/Interleukin receptor TIR domain"/>
    <property type="match status" value="1"/>
</dbReference>
<dbReference type="Pfam" id="PF13855">
    <property type="entry name" value="LRR_8"/>
    <property type="match status" value="1"/>
</dbReference>
<keyword evidence="3 7" id="KW-0812">Transmembrane</keyword>
<dbReference type="GO" id="GO:0038023">
    <property type="term" value="F:signaling receptor activity"/>
    <property type="evidence" value="ECO:0007669"/>
    <property type="project" value="TreeGrafter"/>
</dbReference>
<dbReference type="SUPFAM" id="SSF52058">
    <property type="entry name" value="L domain-like"/>
    <property type="match status" value="1"/>
</dbReference>
<dbReference type="Gene3D" id="3.80.10.10">
    <property type="entry name" value="Ribonuclease Inhibitor"/>
    <property type="match status" value="2"/>
</dbReference>
<dbReference type="AlphaFoldDB" id="A0A8S3SRF8"/>
<reference evidence="10" key="1">
    <citation type="submission" date="2021-03" db="EMBL/GenBank/DDBJ databases">
        <authorList>
            <person name="Bekaert M."/>
        </authorList>
    </citation>
    <scope>NUCLEOTIDE SEQUENCE</scope>
</reference>
<evidence type="ECO:0000256" key="2">
    <source>
        <dbReference type="ARBA" id="ARBA00009634"/>
    </source>
</evidence>
<dbReference type="Proteomes" id="UP000683360">
    <property type="component" value="Unassembled WGS sequence"/>
</dbReference>
<gene>
    <name evidence="10" type="ORF">MEDL_36791</name>
</gene>
<dbReference type="SMART" id="SM00255">
    <property type="entry name" value="TIR"/>
    <property type="match status" value="1"/>
</dbReference>
<evidence type="ECO:0000313" key="11">
    <source>
        <dbReference type="Proteomes" id="UP000683360"/>
    </source>
</evidence>
<dbReference type="PANTHER" id="PTHR24365:SF541">
    <property type="entry name" value="PROTEIN TOLL-RELATED"/>
    <property type="match status" value="1"/>
</dbReference>
<dbReference type="GO" id="GO:0007165">
    <property type="term" value="P:signal transduction"/>
    <property type="evidence" value="ECO:0007669"/>
    <property type="project" value="InterPro"/>
</dbReference>
<dbReference type="PROSITE" id="PS50104">
    <property type="entry name" value="TIR"/>
    <property type="match status" value="1"/>
</dbReference>
<keyword evidence="4 8" id="KW-0732">Signal</keyword>
<dbReference type="PANTHER" id="PTHR24365">
    <property type="entry name" value="TOLL-LIKE RECEPTOR"/>
    <property type="match status" value="1"/>
</dbReference>
<evidence type="ECO:0000256" key="6">
    <source>
        <dbReference type="ARBA" id="ARBA00023136"/>
    </source>
</evidence>
<organism evidence="10 11">
    <name type="scientific">Mytilus edulis</name>
    <name type="common">Blue mussel</name>
    <dbReference type="NCBI Taxonomy" id="6550"/>
    <lineage>
        <taxon>Eukaryota</taxon>
        <taxon>Metazoa</taxon>
        <taxon>Spiralia</taxon>
        <taxon>Lophotrochozoa</taxon>
        <taxon>Mollusca</taxon>
        <taxon>Bivalvia</taxon>
        <taxon>Autobranchia</taxon>
        <taxon>Pteriomorphia</taxon>
        <taxon>Mytilida</taxon>
        <taxon>Mytiloidea</taxon>
        <taxon>Mytilidae</taxon>
        <taxon>Mytilinae</taxon>
        <taxon>Mytilus</taxon>
    </lineage>
</organism>
<evidence type="ECO:0000256" key="1">
    <source>
        <dbReference type="ARBA" id="ARBA00004167"/>
    </source>
</evidence>
<feature type="transmembrane region" description="Helical" evidence="7">
    <location>
        <begin position="640"/>
        <end position="665"/>
    </location>
</feature>
<sequence>MFQIVLFHVILYWIVPPVQMDCSVSKRAFGVILADCRNQHLTQIPQHLPQDLNILDLSENYIDTINSSVLSKYKLLSTVFINKNKLRSLDFTDFAGLPLLTRFEATGNLLNLTDSYSASIPLLMLTQLDIGQNMKKTNCDESTEISYNIPVEHLTKLRGLTLDLVCFPYFPNQFRAMIKLTNIRFKNCFINYLTNDTFRNLPGHITELYMNDCSYFFVVEINALIHFPKLRVLDVSKSPIHLVQAFRMLYPFENQTMDIINFHDVTFPKVKTFYYDVVLTEEMMSYIKTMCIKTLDISFNNIVAFRNNSLLAFEHPECFERLHLTANNFSFKYFIEEFMEFFKRLTNLEIYDHSYFALGYRNPKFYNDTTSTIDDAITLNSNLMPKKVVLYAPKSLKEFRASHIMAKFLFDEVVFNQSSLEKFDVSDFDTIIFPKFTFIGKIRVKSLDISGINADKTLDKFPLMSSLTTLKMSKAKLFKVFNDSHSPFGIFNWAPNVENLDLSKNYMWVLNKRFLDGLKHLKYLNLHDNFFQTVPEVLTSLTNINEIDLSANSLPTLDGNIREWIDTQQKKLGKFKVSLVFNPFLCHCETVSFLYWIRSTDAILDCDGNYTCRLDTNHISNTLTVYDKIHDYYSDCNGILWLKFGVSLLTCIIILTIFATLLYNFRWRIIFFCQRKFLKMAEKSLNVDYKYDVYVSYSDDGAYFIKNILQPKIEQEWGLTMCCEDRDFFIGDSIVDARTVSIHESRHIIFIVTPSFREREWSSFEIERAKYEKFSRDLQKIIVIAKGIATKDMPSEFATVWKDVSLIEWPIDVEGINMSWQKLRLSFFY</sequence>
<dbReference type="InterPro" id="IPR035897">
    <property type="entry name" value="Toll_tir_struct_dom_sf"/>
</dbReference>
<evidence type="ECO:0000256" key="8">
    <source>
        <dbReference type="SAM" id="SignalP"/>
    </source>
</evidence>